<evidence type="ECO:0000313" key="2">
    <source>
        <dbReference type="EMBL" id="BAD16378.1"/>
    </source>
</evidence>
<feature type="compositionally biased region" description="Low complexity" evidence="1">
    <location>
        <begin position="38"/>
        <end position="55"/>
    </location>
</feature>
<name>Q6YWH7_ORYSJ</name>
<reference evidence="3" key="1">
    <citation type="journal article" date="2005" name="Nature">
        <title>The map-based sequence of the rice genome.</title>
        <authorList>
            <consortium name="International rice genome sequencing project (IRGSP)"/>
            <person name="Matsumoto T."/>
            <person name="Wu J."/>
            <person name="Kanamori H."/>
            <person name="Katayose Y."/>
            <person name="Fujisawa M."/>
            <person name="Namiki N."/>
            <person name="Mizuno H."/>
            <person name="Yamamoto K."/>
            <person name="Antonio B.A."/>
            <person name="Baba T."/>
            <person name="Sakata K."/>
            <person name="Nagamura Y."/>
            <person name="Aoki H."/>
            <person name="Arikawa K."/>
            <person name="Arita K."/>
            <person name="Bito T."/>
            <person name="Chiden Y."/>
            <person name="Fujitsuka N."/>
            <person name="Fukunaka R."/>
            <person name="Hamada M."/>
            <person name="Harada C."/>
            <person name="Hayashi A."/>
            <person name="Hijishita S."/>
            <person name="Honda M."/>
            <person name="Hosokawa S."/>
            <person name="Ichikawa Y."/>
            <person name="Idonuma A."/>
            <person name="Iijima M."/>
            <person name="Ikeda M."/>
            <person name="Ikeno M."/>
            <person name="Ito K."/>
            <person name="Ito S."/>
            <person name="Ito T."/>
            <person name="Ito Y."/>
            <person name="Ito Y."/>
            <person name="Iwabuchi A."/>
            <person name="Kamiya K."/>
            <person name="Karasawa W."/>
            <person name="Kurita K."/>
            <person name="Katagiri S."/>
            <person name="Kikuta A."/>
            <person name="Kobayashi H."/>
            <person name="Kobayashi N."/>
            <person name="Machita K."/>
            <person name="Maehara T."/>
            <person name="Masukawa M."/>
            <person name="Mizubayashi T."/>
            <person name="Mukai Y."/>
            <person name="Nagasaki H."/>
            <person name="Nagata Y."/>
            <person name="Naito S."/>
            <person name="Nakashima M."/>
            <person name="Nakama Y."/>
            <person name="Nakamichi Y."/>
            <person name="Nakamura M."/>
            <person name="Meguro A."/>
            <person name="Negishi M."/>
            <person name="Ohta I."/>
            <person name="Ohta T."/>
            <person name="Okamoto M."/>
            <person name="Ono N."/>
            <person name="Saji S."/>
            <person name="Sakaguchi M."/>
            <person name="Sakai K."/>
            <person name="Shibata M."/>
            <person name="Shimokawa T."/>
            <person name="Song J."/>
            <person name="Takazaki Y."/>
            <person name="Terasawa K."/>
            <person name="Tsugane M."/>
            <person name="Tsuji K."/>
            <person name="Ueda S."/>
            <person name="Waki K."/>
            <person name="Yamagata H."/>
            <person name="Yamamoto M."/>
            <person name="Yamamoto S."/>
            <person name="Yamane H."/>
            <person name="Yoshiki S."/>
            <person name="Yoshihara R."/>
            <person name="Yukawa K."/>
            <person name="Zhong H."/>
            <person name="Yano M."/>
            <person name="Yuan Q."/>
            <person name="Ouyang S."/>
            <person name="Liu J."/>
            <person name="Jones K.M."/>
            <person name="Gansberger K."/>
            <person name="Moffat K."/>
            <person name="Hill J."/>
            <person name="Bera J."/>
            <person name="Fadrosh D."/>
            <person name="Jin S."/>
            <person name="Johri S."/>
            <person name="Kim M."/>
            <person name="Overton L."/>
            <person name="Reardon M."/>
            <person name="Tsitrin T."/>
            <person name="Vuong H."/>
            <person name="Weaver B."/>
            <person name="Ciecko A."/>
            <person name="Tallon L."/>
            <person name="Jackson J."/>
            <person name="Pai G."/>
            <person name="Aken S.V."/>
            <person name="Utterback T."/>
            <person name="Reidmuller S."/>
            <person name="Feldblyum T."/>
            <person name="Hsiao J."/>
            <person name="Zismann V."/>
            <person name="Iobst S."/>
            <person name="de Vazeille A.R."/>
            <person name="Buell C.R."/>
            <person name="Ying K."/>
            <person name="Li Y."/>
            <person name="Lu T."/>
            <person name="Huang Y."/>
            <person name="Zhao Q."/>
            <person name="Feng Q."/>
            <person name="Zhang L."/>
            <person name="Zhu J."/>
            <person name="Weng Q."/>
            <person name="Mu J."/>
            <person name="Lu Y."/>
            <person name="Fan D."/>
            <person name="Liu Y."/>
            <person name="Guan J."/>
            <person name="Zhang Y."/>
            <person name="Yu S."/>
            <person name="Liu X."/>
            <person name="Zhang Y."/>
            <person name="Hong G."/>
            <person name="Han B."/>
            <person name="Choisne N."/>
            <person name="Demange N."/>
            <person name="Orjeda G."/>
            <person name="Samain S."/>
            <person name="Cattolico L."/>
            <person name="Pelletier E."/>
            <person name="Couloux A."/>
            <person name="Segurens B."/>
            <person name="Wincker P."/>
            <person name="D'Hont A."/>
            <person name="Scarpelli C."/>
            <person name="Weissenbach J."/>
            <person name="Salanoubat M."/>
            <person name="Quetier F."/>
            <person name="Yu Y."/>
            <person name="Kim H.R."/>
            <person name="Rambo T."/>
            <person name="Currie J."/>
            <person name="Collura K."/>
            <person name="Luo M."/>
            <person name="Yang T."/>
            <person name="Ammiraju J.S.S."/>
            <person name="Engler F."/>
            <person name="Soderlund C."/>
            <person name="Wing R.A."/>
            <person name="Palmer L.E."/>
            <person name="de la Bastide M."/>
            <person name="Spiegel L."/>
            <person name="Nascimento L."/>
            <person name="Zutavern T."/>
            <person name="O'Shaughnessy A."/>
            <person name="Dike S."/>
            <person name="Dedhia N."/>
            <person name="Preston R."/>
            <person name="Balija V."/>
            <person name="McCombie W.R."/>
            <person name="Chow T."/>
            <person name="Chen H."/>
            <person name="Chung M."/>
            <person name="Chen C."/>
            <person name="Shaw J."/>
            <person name="Wu H."/>
            <person name="Hsiao K."/>
            <person name="Chao Y."/>
            <person name="Chu M."/>
            <person name="Cheng C."/>
            <person name="Hour A."/>
            <person name="Lee P."/>
            <person name="Lin S."/>
            <person name="Lin Y."/>
            <person name="Liou J."/>
            <person name="Liu S."/>
            <person name="Hsing Y."/>
            <person name="Raghuvanshi S."/>
            <person name="Mohanty A."/>
            <person name="Bharti A.K."/>
            <person name="Gaur A."/>
            <person name="Gupta V."/>
            <person name="Kumar D."/>
            <person name="Ravi V."/>
            <person name="Vij S."/>
            <person name="Kapur A."/>
            <person name="Khurana P."/>
            <person name="Khurana P."/>
            <person name="Khurana J.P."/>
            <person name="Tyagi A.K."/>
            <person name="Gaikwad K."/>
            <person name="Singh A."/>
            <person name="Dalal V."/>
            <person name="Srivastava S."/>
            <person name="Dixit A."/>
            <person name="Pal A.K."/>
            <person name="Ghazi I.A."/>
            <person name="Yadav M."/>
            <person name="Pandit A."/>
            <person name="Bhargava A."/>
            <person name="Sureshbabu K."/>
            <person name="Batra K."/>
            <person name="Sharma T.R."/>
            <person name="Mohapatra T."/>
            <person name="Singh N.K."/>
            <person name="Messing J."/>
            <person name="Nelson A.B."/>
            <person name="Fuks G."/>
            <person name="Kavchok S."/>
            <person name="Keizer G."/>
            <person name="Linton E."/>
            <person name="Llaca V."/>
            <person name="Song R."/>
            <person name="Tanyolac B."/>
            <person name="Young S."/>
            <person name="Ho-Il K."/>
            <person name="Hahn J.H."/>
            <person name="Sangsakoo G."/>
            <person name="Vanavichit A."/>
            <person name="de Mattos Luiz.A.T."/>
            <person name="Zimmer P.D."/>
            <person name="Malone G."/>
            <person name="Dellagostin O."/>
            <person name="de Oliveira A.C."/>
            <person name="Bevan M."/>
            <person name="Bancroft I."/>
            <person name="Minx P."/>
            <person name="Cordum H."/>
            <person name="Wilson R."/>
            <person name="Cheng Z."/>
            <person name="Jin W."/>
            <person name="Jiang J."/>
            <person name="Leong S.A."/>
            <person name="Iwama H."/>
            <person name="Gojobori T."/>
            <person name="Itoh T."/>
            <person name="Niimura Y."/>
            <person name="Fujii Y."/>
            <person name="Habara T."/>
            <person name="Sakai H."/>
            <person name="Sato Y."/>
            <person name="Wilson G."/>
            <person name="Kumar K."/>
            <person name="McCouch S."/>
            <person name="Juretic N."/>
            <person name="Hoen D."/>
            <person name="Wright S."/>
            <person name="Bruskiewich R."/>
            <person name="Bureau T."/>
            <person name="Miyao A."/>
            <person name="Hirochika H."/>
            <person name="Nishikawa T."/>
            <person name="Kadowaki K."/>
            <person name="Sugiura M."/>
            <person name="Burr B."/>
            <person name="Sasaki T."/>
        </authorList>
    </citation>
    <scope>NUCLEOTIDE SEQUENCE [LARGE SCALE GENOMIC DNA]</scope>
    <source>
        <strain evidence="3">cv. Nipponbare</strain>
    </source>
</reference>
<accession>Q6YWH7</accession>
<organism evidence="2 3">
    <name type="scientific">Oryza sativa subsp. japonica</name>
    <name type="common">Rice</name>
    <dbReference type="NCBI Taxonomy" id="39947"/>
    <lineage>
        <taxon>Eukaryota</taxon>
        <taxon>Viridiplantae</taxon>
        <taxon>Streptophyta</taxon>
        <taxon>Embryophyta</taxon>
        <taxon>Tracheophyta</taxon>
        <taxon>Spermatophyta</taxon>
        <taxon>Magnoliopsida</taxon>
        <taxon>Liliopsida</taxon>
        <taxon>Poales</taxon>
        <taxon>Poaceae</taxon>
        <taxon>BOP clade</taxon>
        <taxon>Oryzoideae</taxon>
        <taxon>Oryzeae</taxon>
        <taxon>Oryzinae</taxon>
        <taxon>Oryza</taxon>
        <taxon>Oryza sativa</taxon>
    </lineage>
</organism>
<sequence>MRTPTELPTTRIRTAEPCAKRRQDPHRRWRTGSTAAELPGPCRSLSCSPLLDPSSVGHSWSCSLPIERRGEEVEMEDPPPLSSQPLDPFGVSHSRPPLTERRGGGGGAKVERKWRR</sequence>
<dbReference type="Proteomes" id="UP000000763">
    <property type="component" value="Chromosome 2"/>
</dbReference>
<reference evidence="3" key="2">
    <citation type="journal article" date="2008" name="Nucleic Acids Res.">
        <title>The rice annotation project database (RAP-DB): 2008 update.</title>
        <authorList>
            <consortium name="The rice annotation project (RAP)"/>
        </authorList>
    </citation>
    <scope>GENOME REANNOTATION</scope>
    <source>
        <strain evidence="3">cv. Nipponbare</strain>
    </source>
</reference>
<protein>
    <submittedName>
        <fullName evidence="2">Uncharacterized protein</fullName>
    </submittedName>
</protein>
<feature type="region of interest" description="Disordered" evidence="1">
    <location>
        <begin position="1"/>
        <end position="116"/>
    </location>
</feature>
<dbReference type="EMBL" id="AP005771">
    <property type="protein sequence ID" value="BAD16378.1"/>
    <property type="molecule type" value="Genomic_DNA"/>
</dbReference>
<gene>
    <name evidence="2" type="primary">OSJNBa0069D13.14</name>
</gene>
<proteinExistence type="predicted"/>
<dbReference type="AlphaFoldDB" id="Q6YWH7"/>
<evidence type="ECO:0000256" key="1">
    <source>
        <dbReference type="SAM" id="MobiDB-lite"/>
    </source>
</evidence>
<feature type="compositionally biased region" description="Polar residues" evidence="1">
    <location>
        <begin position="1"/>
        <end position="12"/>
    </location>
</feature>
<evidence type="ECO:0000313" key="3">
    <source>
        <dbReference type="Proteomes" id="UP000000763"/>
    </source>
</evidence>